<reference evidence="3 4" key="1">
    <citation type="submission" date="2020-08" db="EMBL/GenBank/DDBJ databases">
        <title>Genomic Encyclopedia of Type Strains, Phase IV (KMG-IV): sequencing the most valuable type-strain genomes for metagenomic binning, comparative biology and taxonomic classification.</title>
        <authorList>
            <person name="Goeker M."/>
        </authorList>
    </citation>
    <scope>NUCLEOTIDE SEQUENCE [LARGE SCALE GENOMIC DNA]</scope>
    <source>
        <strain evidence="3 4">DSM 103462</strain>
    </source>
</reference>
<accession>A0A7W8G8A4</accession>
<dbReference type="InterPro" id="IPR035919">
    <property type="entry name" value="EAL_sf"/>
</dbReference>
<dbReference type="SMART" id="SM00052">
    <property type="entry name" value="EAL"/>
    <property type="match status" value="1"/>
</dbReference>
<name>A0A7W8G8A4_9SPIR</name>
<dbReference type="InterPro" id="IPR000160">
    <property type="entry name" value="GGDEF_dom"/>
</dbReference>
<feature type="domain" description="GGDEF" evidence="2">
    <location>
        <begin position="46"/>
        <end position="179"/>
    </location>
</feature>
<dbReference type="Pfam" id="PF00990">
    <property type="entry name" value="GGDEF"/>
    <property type="match status" value="1"/>
</dbReference>
<dbReference type="Gene3D" id="3.30.70.270">
    <property type="match status" value="1"/>
</dbReference>
<dbReference type="CDD" id="cd01948">
    <property type="entry name" value="EAL"/>
    <property type="match status" value="1"/>
</dbReference>
<dbReference type="PROSITE" id="PS50887">
    <property type="entry name" value="GGDEF"/>
    <property type="match status" value="1"/>
</dbReference>
<dbReference type="EMBL" id="JACHFQ010000003">
    <property type="protein sequence ID" value="MBB5225675.1"/>
    <property type="molecule type" value="Genomic_DNA"/>
</dbReference>
<dbReference type="RefSeq" id="WP_184658194.1">
    <property type="nucleotide sequence ID" value="NZ_JACHFQ010000003.1"/>
</dbReference>
<evidence type="ECO:0000259" key="1">
    <source>
        <dbReference type="PROSITE" id="PS50883"/>
    </source>
</evidence>
<feature type="domain" description="EAL" evidence="1">
    <location>
        <begin position="188"/>
        <end position="455"/>
    </location>
</feature>
<dbReference type="GO" id="GO:0071111">
    <property type="term" value="F:cyclic-guanylate-specific phosphodiesterase activity"/>
    <property type="evidence" value="ECO:0007669"/>
    <property type="project" value="InterPro"/>
</dbReference>
<dbReference type="InterPro" id="IPR050706">
    <property type="entry name" value="Cyclic-di-GMP_PDE-like"/>
</dbReference>
<dbReference type="AlphaFoldDB" id="A0A7W8G8A4"/>
<organism evidence="3 4">
    <name type="scientific">Treponema ruminis</name>
    <dbReference type="NCBI Taxonomy" id="744515"/>
    <lineage>
        <taxon>Bacteria</taxon>
        <taxon>Pseudomonadati</taxon>
        <taxon>Spirochaetota</taxon>
        <taxon>Spirochaetia</taxon>
        <taxon>Spirochaetales</taxon>
        <taxon>Treponemataceae</taxon>
        <taxon>Treponema</taxon>
    </lineage>
</organism>
<dbReference type="Pfam" id="PF00563">
    <property type="entry name" value="EAL"/>
    <property type="match status" value="1"/>
</dbReference>
<dbReference type="PROSITE" id="PS50883">
    <property type="entry name" value="EAL"/>
    <property type="match status" value="1"/>
</dbReference>
<dbReference type="SUPFAM" id="SSF55073">
    <property type="entry name" value="Nucleotide cyclase"/>
    <property type="match status" value="1"/>
</dbReference>
<comment type="caution">
    <text evidence="3">The sequence shown here is derived from an EMBL/GenBank/DDBJ whole genome shotgun (WGS) entry which is preliminary data.</text>
</comment>
<evidence type="ECO:0000259" key="2">
    <source>
        <dbReference type="PROSITE" id="PS50887"/>
    </source>
</evidence>
<dbReference type="SMART" id="SM00267">
    <property type="entry name" value="GGDEF"/>
    <property type="match status" value="1"/>
</dbReference>
<dbReference type="InterPro" id="IPR043128">
    <property type="entry name" value="Rev_trsase/Diguanyl_cyclase"/>
</dbReference>
<sequence>MVTLISALFIVRFTKARFNYDELTGLYTIEKFKSEARKILATAKPDEYAFVCLDINKFQYLTDSLGRETANSVLTVLGAHFKKTAPNDSILTRRYSDNFVMMIHTSFGPIIEDYILNMIGVVSKMGNLLPLHYTLEFSTGVYAVSNPHEDIEIMIHKANTARMAGKYSPNPSRISFYNEEMSLNSEHEKEILFDMNRAFEANEFIAYYQPKFNFGDSKVIGAEALVRWKHHQKGLLEPGYFVPLFERNGFISKVDIKIFEQVCQFLDKWNKSGKDGKCPKPLTISCNLSRYQLYNPEFAKQYSQIASKYQIEPSKIELELTESLMMDNKKRLLKAMNEIKKAGFDISVDDFGSGFSSLALLKDIPANVIKLDKEFFANTTHNGSNDDRDVHKDNIIVNSVIDMAKKLDMTTVAEGVEEESQAKQLREMGCDIAQGFFYAKPMCAEDFERLLKNSL</sequence>
<evidence type="ECO:0000313" key="3">
    <source>
        <dbReference type="EMBL" id="MBB5225675.1"/>
    </source>
</evidence>
<dbReference type="InterPro" id="IPR001633">
    <property type="entry name" value="EAL_dom"/>
</dbReference>
<proteinExistence type="predicted"/>
<dbReference type="PANTHER" id="PTHR33121">
    <property type="entry name" value="CYCLIC DI-GMP PHOSPHODIESTERASE PDEF"/>
    <property type="match status" value="1"/>
</dbReference>
<dbReference type="InterPro" id="IPR029787">
    <property type="entry name" value="Nucleotide_cyclase"/>
</dbReference>
<dbReference type="Gene3D" id="3.20.20.450">
    <property type="entry name" value="EAL domain"/>
    <property type="match status" value="1"/>
</dbReference>
<dbReference type="Proteomes" id="UP000518887">
    <property type="component" value="Unassembled WGS sequence"/>
</dbReference>
<dbReference type="SUPFAM" id="SSF141868">
    <property type="entry name" value="EAL domain-like"/>
    <property type="match status" value="1"/>
</dbReference>
<dbReference type="PANTHER" id="PTHR33121:SF71">
    <property type="entry name" value="OXYGEN SENSOR PROTEIN DOSP"/>
    <property type="match status" value="1"/>
</dbReference>
<gene>
    <name evidence="3" type="ORF">HNP76_001032</name>
</gene>
<protein>
    <submittedName>
        <fullName evidence="3">EAL domain-containing protein (Putative c-di-GMP-specific phosphodiesterase class I)/GGDEF domain-containing protein</fullName>
    </submittedName>
</protein>
<keyword evidence="4" id="KW-1185">Reference proteome</keyword>
<evidence type="ECO:0000313" key="4">
    <source>
        <dbReference type="Proteomes" id="UP000518887"/>
    </source>
</evidence>